<evidence type="ECO:0000313" key="7">
    <source>
        <dbReference type="EMBL" id="RMB58180.1"/>
    </source>
</evidence>
<evidence type="ECO:0000313" key="8">
    <source>
        <dbReference type="Proteomes" id="UP000275256"/>
    </source>
</evidence>
<dbReference type="InterPro" id="IPR036388">
    <property type="entry name" value="WH-like_DNA-bd_sf"/>
</dbReference>
<dbReference type="PANTHER" id="PTHR30363:SF4">
    <property type="entry name" value="GLYCEROL-3-PHOSPHATE REGULON REPRESSOR"/>
    <property type="match status" value="1"/>
</dbReference>
<comment type="function">
    <text evidence="5">Repressor of the lactose catabolism operon. Galactose-6-phosphate is the inducer.</text>
</comment>
<dbReference type="PRINTS" id="PR00037">
    <property type="entry name" value="HTHLACR"/>
</dbReference>
<dbReference type="PANTHER" id="PTHR30363">
    <property type="entry name" value="HTH-TYPE TRANSCRIPTIONAL REGULATOR SRLR-RELATED"/>
    <property type="match status" value="1"/>
</dbReference>
<dbReference type="InterPro" id="IPR050313">
    <property type="entry name" value="Carb_Metab_HTH_regulators"/>
</dbReference>
<keyword evidence="2" id="KW-0678">Repressor</keyword>
<dbReference type="Gene3D" id="1.10.10.10">
    <property type="entry name" value="Winged helix-like DNA-binding domain superfamily/Winged helix DNA-binding domain"/>
    <property type="match status" value="1"/>
</dbReference>
<dbReference type="RefSeq" id="WP_121902218.1">
    <property type="nucleotide sequence ID" value="NZ_REFW01000004.1"/>
</dbReference>
<proteinExistence type="predicted"/>
<dbReference type="OrthoDB" id="7688673at2"/>
<evidence type="ECO:0000259" key="6">
    <source>
        <dbReference type="PROSITE" id="PS51000"/>
    </source>
</evidence>
<evidence type="ECO:0000256" key="4">
    <source>
        <dbReference type="ARBA" id="ARBA00023163"/>
    </source>
</evidence>
<dbReference type="EMBL" id="REFW01000004">
    <property type="protein sequence ID" value="RMB58180.1"/>
    <property type="molecule type" value="Genomic_DNA"/>
</dbReference>
<keyword evidence="8" id="KW-1185">Reference proteome</keyword>
<accession>A0A3M0FZR7</accession>
<organism evidence="7 8">
    <name type="scientific">Tessaracoccus antarcticus</name>
    <dbReference type="NCBI Taxonomy" id="2479848"/>
    <lineage>
        <taxon>Bacteria</taxon>
        <taxon>Bacillati</taxon>
        <taxon>Actinomycetota</taxon>
        <taxon>Actinomycetes</taxon>
        <taxon>Propionibacteriales</taxon>
        <taxon>Propionibacteriaceae</taxon>
        <taxon>Tessaracoccus</taxon>
    </lineage>
</organism>
<keyword evidence="3" id="KW-0805">Transcription regulation</keyword>
<protein>
    <recommendedName>
        <fullName evidence="1">Lactose phosphotransferase system repressor</fullName>
    </recommendedName>
</protein>
<feature type="domain" description="HTH deoR-type" evidence="6">
    <location>
        <begin position="3"/>
        <end position="58"/>
    </location>
</feature>
<dbReference type="SUPFAM" id="SSF46785">
    <property type="entry name" value="Winged helix' DNA-binding domain"/>
    <property type="match status" value="1"/>
</dbReference>
<dbReference type="InterPro" id="IPR036390">
    <property type="entry name" value="WH_DNA-bd_sf"/>
</dbReference>
<evidence type="ECO:0000256" key="2">
    <source>
        <dbReference type="ARBA" id="ARBA00022491"/>
    </source>
</evidence>
<evidence type="ECO:0000256" key="1">
    <source>
        <dbReference type="ARBA" id="ARBA00021390"/>
    </source>
</evidence>
<sequence length="256" mass="27347">MLTEIRQQHALELVRAKGSVSVPVLADSLDVSEATVRRDLDVLAGQGLVDRIRGGACTPRAQIRPEADAHSFRIVAAQSSEEKRRIARVAASLVSDGDVVALDIGTTVFAMCEHLRHLNITVVTASLAVVRALSDAPTIDLVVMGGMLRSNYESMVGVLTESCLRQVRADVAFLGAAGVRADCSVLDSTPSEVPIKRAMLDISTRSWLLADHDKFPGSGFLEIAPLTDFTGLVTDQRPGAHQLSLSPDSTLEVLTP</sequence>
<dbReference type="SMART" id="SM00420">
    <property type="entry name" value="HTH_DEOR"/>
    <property type="match status" value="1"/>
</dbReference>
<comment type="caution">
    <text evidence="7">The sequence shown here is derived from an EMBL/GenBank/DDBJ whole genome shotgun (WGS) entry which is preliminary data.</text>
</comment>
<evidence type="ECO:0000256" key="5">
    <source>
        <dbReference type="ARBA" id="ARBA00024937"/>
    </source>
</evidence>
<dbReference type="SUPFAM" id="SSF100950">
    <property type="entry name" value="NagB/RpiA/CoA transferase-like"/>
    <property type="match status" value="1"/>
</dbReference>
<dbReference type="InterPro" id="IPR001034">
    <property type="entry name" value="DeoR_HTH"/>
</dbReference>
<dbReference type="Pfam" id="PF00455">
    <property type="entry name" value="DeoRC"/>
    <property type="match status" value="1"/>
</dbReference>
<gene>
    <name evidence="7" type="ORF">EAX62_13270</name>
</gene>
<name>A0A3M0FZR7_9ACTN</name>
<keyword evidence="4" id="KW-0804">Transcription</keyword>
<dbReference type="Proteomes" id="UP000275256">
    <property type="component" value="Unassembled WGS sequence"/>
</dbReference>
<reference evidence="7 8" key="1">
    <citation type="submission" date="2018-10" db="EMBL/GenBank/DDBJ databases">
        <title>Tessaracoccus antarcticuss sp. nov., isolated from sediment.</title>
        <authorList>
            <person name="Zhou L.Y."/>
            <person name="Du Z.J."/>
        </authorList>
    </citation>
    <scope>NUCLEOTIDE SEQUENCE [LARGE SCALE GENOMIC DNA]</scope>
    <source>
        <strain evidence="7 8">JDX10</strain>
    </source>
</reference>
<dbReference type="InterPro" id="IPR037171">
    <property type="entry name" value="NagB/RpiA_transferase-like"/>
</dbReference>
<dbReference type="InterPro" id="IPR014036">
    <property type="entry name" value="DeoR-like_C"/>
</dbReference>
<dbReference type="PROSITE" id="PS51000">
    <property type="entry name" value="HTH_DEOR_2"/>
    <property type="match status" value="1"/>
</dbReference>
<evidence type="ECO:0000256" key="3">
    <source>
        <dbReference type="ARBA" id="ARBA00023015"/>
    </source>
</evidence>
<dbReference type="GO" id="GO:0003700">
    <property type="term" value="F:DNA-binding transcription factor activity"/>
    <property type="evidence" value="ECO:0007669"/>
    <property type="project" value="InterPro"/>
</dbReference>
<dbReference type="Pfam" id="PF08220">
    <property type="entry name" value="HTH_DeoR"/>
    <property type="match status" value="1"/>
</dbReference>
<dbReference type="Gene3D" id="3.40.50.1360">
    <property type="match status" value="1"/>
</dbReference>
<dbReference type="AlphaFoldDB" id="A0A3M0FZR7"/>
<dbReference type="SMART" id="SM01134">
    <property type="entry name" value="DeoRC"/>
    <property type="match status" value="1"/>
</dbReference>